<dbReference type="Proteomes" id="UP001153069">
    <property type="component" value="Unassembled WGS sequence"/>
</dbReference>
<evidence type="ECO:0000259" key="3">
    <source>
        <dbReference type="Pfam" id="PF12695"/>
    </source>
</evidence>
<sequence>MRRLSFLSQTHSCWLYGLMLLMGLAPTLVDAQPIFYAAQNPQAFNALATGVNNIDVVHVDDSYWAWITRDNPRNVGLIWYTELWYDERAYSPIMQRVASSRYPVFLLDIPLSMPFLSPFRGDTVLRDYPEIDTWVVGGHGIGGAMASIFAQRRREEGVDGLGLFGSYPFPIFNDQSLTDIKAVSVWGNQDGKTKRVQWEDGRRYLPRTAKFIEVDGANHSQMARLQVDLVNGDNAPVNMTRDQQETIVVENILNLLEWVQSGTRQPTDNPSRSPTVSPSAAPTPSPSFRPTVSPSVIPTTVPSLAPTLSNAPSSNPTISMMPTLLTVRIIPSRFGYGLDIEAGIREATDAEVEGLLDETEDFYEDMFTTVFPGNNLLSVEITNVEEIYQPEIPRLPYVFDFDVVVSFADNDDNSPTDGDLFTLMVAYNENSYIAEYVHEAEPEDSIFRETADTEFAQRGGVV</sequence>
<feature type="domain" description="Alpha/beta hydrolase fold-5" evidence="3">
    <location>
        <begin position="77"/>
        <end position="238"/>
    </location>
</feature>
<comment type="caution">
    <text evidence="4">The sequence shown here is derived from an EMBL/GenBank/DDBJ whole genome shotgun (WGS) entry which is preliminary data.</text>
</comment>
<dbReference type="Gene3D" id="3.40.50.1820">
    <property type="entry name" value="alpha/beta hydrolase"/>
    <property type="match status" value="1"/>
</dbReference>
<evidence type="ECO:0000256" key="1">
    <source>
        <dbReference type="SAM" id="MobiDB-lite"/>
    </source>
</evidence>
<feature type="compositionally biased region" description="Low complexity" evidence="1">
    <location>
        <begin position="270"/>
        <end position="280"/>
    </location>
</feature>
<keyword evidence="4" id="KW-0378">Hydrolase</keyword>
<dbReference type="AlphaFoldDB" id="A0A9N8GZT7"/>
<organism evidence="4 5">
    <name type="scientific">Seminavis robusta</name>
    <dbReference type="NCBI Taxonomy" id="568900"/>
    <lineage>
        <taxon>Eukaryota</taxon>
        <taxon>Sar</taxon>
        <taxon>Stramenopiles</taxon>
        <taxon>Ochrophyta</taxon>
        <taxon>Bacillariophyta</taxon>
        <taxon>Bacillariophyceae</taxon>
        <taxon>Bacillariophycidae</taxon>
        <taxon>Naviculales</taxon>
        <taxon>Naviculaceae</taxon>
        <taxon>Seminavis</taxon>
    </lineage>
</organism>
<dbReference type="EMBL" id="CAICTM010000009">
    <property type="protein sequence ID" value="CAB9496733.1"/>
    <property type="molecule type" value="Genomic_DNA"/>
</dbReference>
<keyword evidence="2" id="KW-0732">Signal</keyword>
<keyword evidence="5" id="KW-1185">Reference proteome</keyword>
<dbReference type="OrthoDB" id="2148812at2759"/>
<feature type="region of interest" description="Disordered" evidence="1">
    <location>
        <begin position="262"/>
        <end position="294"/>
    </location>
</feature>
<accession>A0A9N8GZT7</accession>
<dbReference type="GO" id="GO:0016787">
    <property type="term" value="F:hydrolase activity"/>
    <property type="evidence" value="ECO:0007669"/>
    <property type="project" value="UniProtKB-KW"/>
</dbReference>
<dbReference type="SUPFAM" id="SSF53474">
    <property type="entry name" value="alpha/beta-Hydrolases"/>
    <property type="match status" value="1"/>
</dbReference>
<dbReference type="Pfam" id="PF12695">
    <property type="entry name" value="Abhydrolase_5"/>
    <property type="match status" value="1"/>
</dbReference>
<evidence type="ECO:0000313" key="5">
    <source>
        <dbReference type="Proteomes" id="UP001153069"/>
    </source>
</evidence>
<dbReference type="InterPro" id="IPR029059">
    <property type="entry name" value="AB_hydrolase_5"/>
</dbReference>
<evidence type="ECO:0000313" key="4">
    <source>
        <dbReference type="EMBL" id="CAB9496733.1"/>
    </source>
</evidence>
<dbReference type="InterPro" id="IPR029058">
    <property type="entry name" value="AB_hydrolase_fold"/>
</dbReference>
<gene>
    <name evidence="4" type="ORF">SEMRO_9_G006990.1</name>
</gene>
<name>A0A9N8GZT7_9STRA</name>
<evidence type="ECO:0000256" key="2">
    <source>
        <dbReference type="SAM" id="SignalP"/>
    </source>
</evidence>
<protein>
    <submittedName>
        <fullName evidence="4">Alpha/beta hydrolase fold</fullName>
    </submittedName>
</protein>
<reference evidence="4" key="1">
    <citation type="submission" date="2020-06" db="EMBL/GenBank/DDBJ databases">
        <authorList>
            <consortium name="Plant Systems Biology data submission"/>
        </authorList>
    </citation>
    <scope>NUCLEOTIDE SEQUENCE</scope>
    <source>
        <strain evidence="4">D6</strain>
    </source>
</reference>
<feature type="signal peptide" evidence="2">
    <location>
        <begin position="1"/>
        <end position="31"/>
    </location>
</feature>
<feature type="chain" id="PRO_5040244999" evidence="2">
    <location>
        <begin position="32"/>
        <end position="462"/>
    </location>
</feature>
<proteinExistence type="predicted"/>